<dbReference type="SUPFAM" id="SSF56300">
    <property type="entry name" value="Metallo-dependent phosphatases"/>
    <property type="match status" value="1"/>
</dbReference>
<name>A0A423VGQ8_CYTCH</name>
<comment type="caution">
    <text evidence="2">The sequence shown here is derived from an EMBL/GenBank/DDBJ whole genome shotgun (WGS) entry which is preliminary data.</text>
</comment>
<dbReference type="OrthoDB" id="630188at2759"/>
<reference evidence="2 3" key="1">
    <citation type="submission" date="2015-09" db="EMBL/GenBank/DDBJ databases">
        <title>Host preference determinants of Valsa canker pathogens revealed by comparative genomics.</title>
        <authorList>
            <person name="Yin Z."/>
            <person name="Huang L."/>
        </authorList>
    </citation>
    <scope>NUCLEOTIDE SEQUENCE [LARGE SCALE GENOMIC DNA]</scope>
    <source>
        <strain evidence="2 3">YSFL</strain>
    </source>
</reference>
<dbReference type="PANTHER" id="PTHR12905">
    <property type="entry name" value="METALLOPHOSPHOESTERASE"/>
    <property type="match status" value="1"/>
</dbReference>
<dbReference type="Proteomes" id="UP000284375">
    <property type="component" value="Unassembled WGS sequence"/>
</dbReference>
<dbReference type="EMBL" id="LJZO01000052">
    <property type="protein sequence ID" value="ROV90202.1"/>
    <property type="molecule type" value="Genomic_DNA"/>
</dbReference>
<dbReference type="InterPro" id="IPR029052">
    <property type="entry name" value="Metallo-depent_PP-like"/>
</dbReference>
<dbReference type="InterPro" id="IPR004843">
    <property type="entry name" value="Calcineurin-like_PHP"/>
</dbReference>
<proteinExistence type="predicted"/>
<evidence type="ECO:0000313" key="3">
    <source>
        <dbReference type="Proteomes" id="UP000284375"/>
    </source>
</evidence>
<accession>A0A423VGQ8</accession>
<dbReference type="InterPro" id="IPR051693">
    <property type="entry name" value="UPF0046_metallophosphoest"/>
</dbReference>
<gene>
    <name evidence="2" type="ORF">VSDG_08772</name>
</gene>
<sequence length="312" mass="34819">MFARQSAGSGLDSLLRRPRPSLWQKFRRDPVVFLARSIYKWRHVVPAQPLTNAVSVVCVSDTHNTYPDIPSGDILIHAGDLTQSGSFTELQAALDWLKSQPHPHKLVIAGNHDLLLDPSLDATAAGRGAAAAAQREQLDWGDIKYLQDSTTELTCPNGRRLRVYGSPNSSRHGNWAFQYPRSESDKTWRGAIPDDVDILITHGPPRAHLDVLRLGCPALLEELWRVRPRLHVFGHVHEGYGSEWLSFDTLQEAYERTVIAGGGLWNGMHVVAEFVRATLLRSPTEPKSLLVNPCMVGGLRDDEREKPIVVRI</sequence>
<evidence type="ECO:0000259" key="1">
    <source>
        <dbReference type="Pfam" id="PF00149"/>
    </source>
</evidence>
<organism evidence="2 3">
    <name type="scientific">Cytospora chrysosperma</name>
    <name type="common">Cytospora canker fungus</name>
    <name type="synonym">Sphaeria chrysosperma</name>
    <dbReference type="NCBI Taxonomy" id="252740"/>
    <lineage>
        <taxon>Eukaryota</taxon>
        <taxon>Fungi</taxon>
        <taxon>Dikarya</taxon>
        <taxon>Ascomycota</taxon>
        <taxon>Pezizomycotina</taxon>
        <taxon>Sordariomycetes</taxon>
        <taxon>Sordariomycetidae</taxon>
        <taxon>Diaporthales</taxon>
        <taxon>Cytosporaceae</taxon>
        <taxon>Cytospora</taxon>
    </lineage>
</organism>
<dbReference type="Gene3D" id="3.60.21.10">
    <property type="match status" value="1"/>
</dbReference>
<feature type="domain" description="Calcineurin-like phosphoesterase" evidence="1">
    <location>
        <begin position="60"/>
        <end position="238"/>
    </location>
</feature>
<evidence type="ECO:0000313" key="2">
    <source>
        <dbReference type="EMBL" id="ROV90202.1"/>
    </source>
</evidence>
<dbReference type="CDD" id="cd07379">
    <property type="entry name" value="MPP_239FB"/>
    <property type="match status" value="1"/>
</dbReference>
<protein>
    <recommendedName>
        <fullName evidence="1">Calcineurin-like phosphoesterase domain-containing protein</fullName>
    </recommendedName>
</protein>
<dbReference type="AlphaFoldDB" id="A0A423VGQ8"/>
<keyword evidence="3" id="KW-1185">Reference proteome</keyword>
<dbReference type="GO" id="GO:0016787">
    <property type="term" value="F:hydrolase activity"/>
    <property type="evidence" value="ECO:0007669"/>
    <property type="project" value="InterPro"/>
</dbReference>
<dbReference type="PANTHER" id="PTHR12905:SF28">
    <property type="entry name" value="RHAMNOGALACTURONATE LYASE C-RELATED"/>
    <property type="match status" value="1"/>
</dbReference>
<dbReference type="Pfam" id="PF00149">
    <property type="entry name" value="Metallophos"/>
    <property type="match status" value="1"/>
</dbReference>